<dbReference type="GO" id="GO:0030975">
    <property type="term" value="F:thiamine binding"/>
    <property type="evidence" value="ECO:0007669"/>
    <property type="project" value="InterPro"/>
</dbReference>
<dbReference type="Pfam" id="PF04265">
    <property type="entry name" value="TPK_B1_binding"/>
    <property type="match status" value="1"/>
</dbReference>
<dbReference type="GO" id="GO:0009229">
    <property type="term" value="P:thiamine diphosphate biosynthetic process"/>
    <property type="evidence" value="ECO:0007669"/>
    <property type="project" value="InterPro"/>
</dbReference>
<dbReference type="GO" id="GO:0006772">
    <property type="term" value="P:thiamine metabolic process"/>
    <property type="evidence" value="ECO:0007669"/>
    <property type="project" value="InterPro"/>
</dbReference>
<keyword evidence="1" id="KW-0808">Transferase</keyword>
<dbReference type="NCBIfam" id="TIGR01378">
    <property type="entry name" value="thi_PPkinase"/>
    <property type="match status" value="1"/>
</dbReference>
<evidence type="ECO:0000256" key="1">
    <source>
        <dbReference type="ARBA" id="ARBA00022679"/>
    </source>
</evidence>
<evidence type="ECO:0000256" key="3">
    <source>
        <dbReference type="ARBA" id="ARBA00022777"/>
    </source>
</evidence>
<reference evidence="6" key="1">
    <citation type="submission" date="2021-02" db="EMBL/GenBank/DDBJ databases">
        <authorList>
            <person name="Nowell W R."/>
        </authorList>
    </citation>
    <scope>NUCLEOTIDE SEQUENCE</scope>
    <source>
        <strain evidence="6">Ploen Becks lab</strain>
    </source>
</reference>
<feature type="domain" description="Thiamin pyrophosphokinase thiamin-binding" evidence="5">
    <location>
        <begin position="173"/>
        <end position="232"/>
    </location>
</feature>
<sequence length="270" mass="31257">MNFDKINIWEPLIGLNESQKNNNTALIILNRPIISSSAKLAKLWTTSSVKFTVDGGGNQLYNWAKQNKQLEKYIPNYICGDMDSVDEEMIEYYTKKGSKTVKLYHQDFNDFTKTLQFATHQCEKITRIYCLVDNGGRLDHVLGNLNTLYDECLTNTEAYLIESESITFLLKKGLNIIYLDADLIERHCGIIPLGDAAQVTTLGFKWNVFKKILKFGYFVSSSNEFDFYDSTKRKEEILKIYNYMPKEINLEKMHVLIETDQQLIFTMSIL</sequence>
<dbReference type="Proteomes" id="UP000663879">
    <property type="component" value="Unassembled WGS sequence"/>
</dbReference>
<keyword evidence="7" id="KW-1185">Reference proteome</keyword>
<organism evidence="6 7">
    <name type="scientific">Brachionus calyciflorus</name>
    <dbReference type="NCBI Taxonomy" id="104777"/>
    <lineage>
        <taxon>Eukaryota</taxon>
        <taxon>Metazoa</taxon>
        <taxon>Spiralia</taxon>
        <taxon>Gnathifera</taxon>
        <taxon>Rotifera</taxon>
        <taxon>Eurotatoria</taxon>
        <taxon>Monogononta</taxon>
        <taxon>Pseudotrocha</taxon>
        <taxon>Ploima</taxon>
        <taxon>Brachionidae</taxon>
        <taxon>Brachionus</taxon>
    </lineage>
</organism>
<evidence type="ECO:0000313" key="6">
    <source>
        <dbReference type="EMBL" id="CAF0761037.1"/>
    </source>
</evidence>
<dbReference type="InterPro" id="IPR036371">
    <property type="entry name" value="TPK_B1-bd_sf"/>
</dbReference>
<evidence type="ECO:0000256" key="2">
    <source>
        <dbReference type="ARBA" id="ARBA00022741"/>
    </source>
</evidence>
<dbReference type="InterPro" id="IPR007371">
    <property type="entry name" value="TPK_catalytic"/>
</dbReference>
<keyword evidence="2" id="KW-0547">Nucleotide-binding</keyword>
<dbReference type="SUPFAM" id="SSF63862">
    <property type="entry name" value="Thiamin pyrophosphokinase, substrate-binding domain"/>
    <property type="match status" value="1"/>
</dbReference>
<dbReference type="EMBL" id="CAJNOC010000432">
    <property type="protein sequence ID" value="CAF0761037.1"/>
    <property type="molecule type" value="Genomic_DNA"/>
</dbReference>
<evidence type="ECO:0000259" key="5">
    <source>
        <dbReference type="SMART" id="SM00983"/>
    </source>
</evidence>
<name>A0A813Q1X0_9BILA</name>
<dbReference type="PANTHER" id="PTHR13622:SF8">
    <property type="entry name" value="THIAMIN PYROPHOSPHOKINASE 1"/>
    <property type="match status" value="1"/>
</dbReference>
<dbReference type="PANTHER" id="PTHR13622">
    <property type="entry name" value="THIAMIN PYROPHOSPHOKINASE"/>
    <property type="match status" value="1"/>
</dbReference>
<proteinExistence type="predicted"/>
<comment type="caution">
    <text evidence="6">The sequence shown here is derived from an EMBL/GenBank/DDBJ whole genome shotgun (WGS) entry which is preliminary data.</text>
</comment>
<evidence type="ECO:0000313" key="7">
    <source>
        <dbReference type="Proteomes" id="UP000663879"/>
    </source>
</evidence>
<dbReference type="Pfam" id="PF04263">
    <property type="entry name" value="TPK_catalytic"/>
    <property type="match status" value="1"/>
</dbReference>
<dbReference type="AlphaFoldDB" id="A0A813Q1X0"/>
<dbReference type="GO" id="GO:0005524">
    <property type="term" value="F:ATP binding"/>
    <property type="evidence" value="ECO:0007669"/>
    <property type="project" value="UniProtKB-KW"/>
</dbReference>
<dbReference type="OrthoDB" id="25149at2759"/>
<gene>
    <name evidence="6" type="ORF">OXX778_LOCUS4431</name>
</gene>
<dbReference type="Gene3D" id="2.60.120.320">
    <property type="entry name" value="Thiamin pyrophosphokinase, thiamin-binding domain"/>
    <property type="match status" value="1"/>
</dbReference>
<dbReference type="Gene3D" id="3.40.50.10240">
    <property type="entry name" value="Thiamin pyrophosphokinase, catalytic domain"/>
    <property type="match status" value="1"/>
</dbReference>
<dbReference type="GO" id="GO:0004788">
    <property type="term" value="F:thiamine diphosphokinase activity"/>
    <property type="evidence" value="ECO:0007669"/>
    <property type="project" value="InterPro"/>
</dbReference>
<dbReference type="SUPFAM" id="SSF63999">
    <property type="entry name" value="Thiamin pyrophosphokinase, catalytic domain"/>
    <property type="match status" value="1"/>
</dbReference>
<dbReference type="CDD" id="cd07995">
    <property type="entry name" value="TPK"/>
    <property type="match status" value="1"/>
</dbReference>
<dbReference type="SMART" id="SM00983">
    <property type="entry name" value="TPK_B1_binding"/>
    <property type="match status" value="1"/>
</dbReference>
<keyword evidence="4" id="KW-0067">ATP-binding</keyword>
<dbReference type="InterPro" id="IPR007373">
    <property type="entry name" value="Thiamin_PyroPKinase_B1-bd"/>
</dbReference>
<evidence type="ECO:0000256" key="4">
    <source>
        <dbReference type="ARBA" id="ARBA00022840"/>
    </source>
</evidence>
<dbReference type="InterPro" id="IPR006282">
    <property type="entry name" value="Thi_PPkinase"/>
</dbReference>
<dbReference type="InterPro" id="IPR036759">
    <property type="entry name" value="TPK_catalytic_sf"/>
</dbReference>
<protein>
    <recommendedName>
        <fullName evidence="5">Thiamin pyrophosphokinase thiamin-binding domain-containing protein</fullName>
    </recommendedName>
</protein>
<accession>A0A813Q1X0</accession>
<keyword evidence="3" id="KW-0418">Kinase</keyword>
<dbReference type="GO" id="GO:0016301">
    <property type="term" value="F:kinase activity"/>
    <property type="evidence" value="ECO:0007669"/>
    <property type="project" value="UniProtKB-KW"/>
</dbReference>